<evidence type="ECO:0000259" key="8">
    <source>
        <dbReference type="PROSITE" id="PS50862"/>
    </source>
</evidence>
<dbReference type="GO" id="GO:0005739">
    <property type="term" value="C:mitochondrion"/>
    <property type="evidence" value="ECO:0007669"/>
    <property type="project" value="TreeGrafter"/>
</dbReference>
<dbReference type="EMBL" id="VXIS01000378">
    <property type="protein sequence ID" value="KAA8894003.1"/>
    <property type="molecule type" value="Genomic_DNA"/>
</dbReference>
<dbReference type="EMBL" id="VXIS01000090">
    <property type="protein sequence ID" value="KAA8906311.1"/>
    <property type="molecule type" value="Genomic_DNA"/>
</dbReference>
<proteinExistence type="inferred from homology"/>
<dbReference type="GO" id="GO:0006422">
    <property type="term" value="P:aspartyl-tRNA aminoacylation"/>
    <property type="evidence" value="ECO:0007669"/>
    <property type="project" value="TreeGrafter"/>
</dbReference>
<keyword evidence="3" id="KW-0547">Nucleotide-binding</keyword>
<protein>
    <submittedName>
        <fullName evidence="9">tRNA synthetases class II-domain-containing protein</fullName>
    </submittedName>
</protein>
<evidence type="ECO:0000256" key="2">
    <source>
        <dbReference type="ARBA" id="ARBA00022598"/>
    </source>
</evidence>
<dbReference type="InterPro" id="IPR004115">
    <property type="entry name" value="GAD-like_sf"/>
</dbReference>
<gene>
    <name evidence="12" type="ORF">FN846DRAFT_938594</name>
    <name evidence="11" type="ORF">FN846DRAFT_949078</name>
    <name evidence="10" type="ORF">FN846DRAFT_956069</name>
    <name evidence="9" type="ORF">FN846DRAFT_976404</name>
</gene>
<evidence type="ECO:0000256" key="6">
    <source>
        <dbReference type="ARBA" id="ARBA00023146"/>
    </source>
</evidence>
<sequence length="640" mass="72065">MCAVKFPRATHTVGEISDRHENLDVTIHGFIKSVRKSNRKTTFLMLYDFLSGPENAIQLVSTIEDDCTEEEKAAHTALLKLPPFVPVAIQGVVVAPNLPPAPEGLGEKDWKGSKPENKPEIRLKSLKQLNSVSPLTYTPETIFPPEKRHLQLRTYEPLRRALRMRDDVSARARYFLRRNGFMEVETPLLFKSTPEGAREFLVPTRSKENGGGMCYALPQSPQQYKQILMASGVARYFQFAKCFRDEDLRADRQPEFTQLDLEMSFARQTDVVDVIQRLIRELFLGVLEVDVPYNFNKMTYYEAMRSYGIDKPDLRFAKLKIHRVPYRHTRKGIQMVDTFYIRKGRQSPEVMKKLQQEFLAEHQCEGPDAFMSYIAGEDTANGVPEHGLSAQEVENINDHLELYDGDMVIMVNYKPGRLSGGSTRLGRLRQALINKAVEAGVLDVPKVFAFTWIVDFPLFSPVDESEPGQSGTAGLASTHHPFTAPHEDDIDLLFTEPHRVRAEHYDIVVNGIELGGGSRRIHDPDLQRYILEEVIKVHPDKLHQFDHLLEVLASGCPPHAGIALGFDRLLAVMMGTDSVKDVIAFPKNSKGVDPLVKSPSLASNEALKTYWLQKIPSHETAAETASETAAETASETATKE</sequence>
<dbReference type="GO" id="GO:0005524">
    <property type="term" value="F:ATP binding"/>
    <property type="evidence" value="ECO:0007669"/>
    <property type="project" value="UniProtKB-KW"/>
</dbReference>
<feature type="region of interest" description="Disordered" evidence="7">
    <location>
        <begin position="618"/>
        <end position="640"/>
    </location>
</feature>
<feature type="domain" description="Aminoacyl-transfer RNA synthetases class-II family profile" evidence="8">
    <location>
        <begin position="162"/>
        <end position="594"/>
    </location>
</feature>
<keyword evidence="2" id="KW-0436">Ligase</keyword>
<dbReference type="InterPro" id="IPR004524">
    <property type="entry name" value="Asp-tRNA-ligase_1"/>
</dbReference>
<evidence type="ECO:0000313" key="9">
    <source>
        <dbReference type="EMBL" id="KAA8894003.1"/>
    </source>
</evidence>
<dbReference type="InterPro" id="IPR002312">
    <property type="entry name" value="Asp/Asn-tRNA-synth_IIb"/>
</dbReference>
<dbReference type="PANTHER" id="PTHR22594">
    <property type="entry name" value="ASPARTYL/LYSYL-TRNA SYNTHETASE"/>
    <property type="match status" value="1"/>
</dbReference>
<dbReference type="PROSITE" id="PS50862">
    <property type="entry name" value="AA_TRNA_LIGASE_II"/>
    <property type="match status" value="1"/>
</dbReference>
<dbReference type="Gene3D" id="3.30.1360.30">
    <property type="entry name" value="GAD-like domain"/>
    <property type="match status" value="1"/>
</dbReference>
<dbReference type="Gene3D" id="2.40.50.140">
    <property type="entry name" value="Nucleic acid-binding proteins"/>
    <property type="match status" value="1"/>
</dbReference>
<dbReference type="GO" id="GO:0004815">
    <property type="term" value="F:aspartate-tRNA ligase activity"/>
    <property type="evidence" value="ECO:0007669"/>
    <property type="project" value="TreeGrafter"/>
</dbReference>
<dbReference type="NCBIfam" id="TIGR00459">
    <property type="entry name" value="aspS_bact"/>
    <property type="match status" value="1"/>
</dbReference>
<feature type="compositionally biased region" description="Low complexity" evidence="7">
    <location>
        <begin position="622"/>
        <end position="640"/>
    </location>
</feature>
<dbReference type="EMBL" id="VXIS01000044">
    <property type="protein sequence ID" value="KAA8910640.1"/>
    <property type="molecule type" value="Genomic_DNA"/>
</dbReference>
<keyword evidence="6 9" id="KW-0030">Aminoacyl-tRNA synthetase</keyword>
<keyword evidence="5" id="KW-0648">Protein biosynthesis</keyword>
<evidence type="ECO:0000256" key="1">
    <source>
        <dbReference type="ARBA" id="ARBA00006303"/>
    </source>
</evidence>
<comment type="similarity">
    <text evidence="1">Belongs to the class-II aminoacyl-tRNA synthetase family. Type 1 subfamily.</text>
</comment>
<name>A0A5J5EFZ5_9PEZI</name>
<keyword evidence="13" id="KW-1185">Reference proteome</keyword>
<dbReference type="FunCoup" id="A0A5J5EFZ5">
    <property type="interactions" value="660"/>
</dbReference>
<dbReference type="HAMAP" id="MF_00044">
    <property type="entry name" value="Asp_tRNA_synth_type1"/>
    <property type="match status" value="1"/>
</dbReference>
<dbReference type="InterPro" id="IPR045864">
    <property type="entry name" value="aa-tRNA-synth_II/BPL/LPL"/>
</dbReference>
<dbReference type="InterPro" id="IPR006195">
    <property type="entry name" value="aa-tRNA-synth_II"/>
</dbReference>
<dbReference type="Gene3D" id="3.30.930.10">
    <property type="entry name" value="Bira Bifunctional Protein, Domain 2"/>
    <property type="match status" value="1"/>
</dbReference>
<dbReference type="InterPro" id="IPR012340">
    <property type="entry name" value="NA-bd_OB-fold"/>
</dbReference>
<evidence type="ECO:0000313" key="11">
    <source>
        <dbReference type="EMBL" id="KAA8906311.1"/>
    </source>
</evidence>
<dbReference type="Proteomes" id="UP000326924">
    <property type="component" value="Unassembled WGS sequence"/>
</dbReference>
<dbReference type="Pfam" id="PF00152">
    <property type="entry name" value="tRNA-synt_2"/>
    <property type="match status" value="1"/>
</dbReference>
<evidence type="ECO:0000256" key="4">
    <source>
        <dbReference type="ARBA" id="ARBA00022840"/>
    </source>
</evidence>
<dbReference type="SUPFAM" id="SSF55681">
    <property type="entry name" value="Class II aaRS and biotin synthetases"/>
    <property type="match status" value="1"/>
</dbReference>
<dbReference type="AlphaFoldDB" id="A0A5J5EFZ5"/>
<evidence type="ECO:0000256" key="3">
    <source>
        <dbReference type="ARBA" id="ARBA00022741"/>
    </source>
</evidence>
<evidence type="ECO:0000313" key="10">
    <source>
        <dbReference type="EMBL" id="KAA8901915.1"/>
    </source>
</evidence>
<dbReference type="NCBIfam" id="NF001750">
    <property type="entry name" value="PRK00476.1"/>
    <property type="match status" value="1"/>
</dbReference>
<organism evidence="9 13">
    <name type="scientific">Sphaerosporella brunnea</name>
    <dbReference type="NCBI Taxonomy" id="1250544"/>
    <lineage>
        <taxon>Eukaryota</taxon>
        <taxon>Fungi</taxon>
        <taxon>Dikarya</taxon>
        <taxon>Ascomycota</taxon>
        <taxon>Pezizomycotina</taxon>
        <taxon>Pezizomycetes</taxon>
        <taxon>Pezizales</taxon>
        <taxon>Pyronemataceae</taxon>
        <taxon>Sphaerosporella</taxon>
    </lineage>
</organism>
<evidence type="ECO:0000313" key="13">
    <source>
        <dbReference type="Proteomes" id="UP000326924"/>
    </source>
</evidence>
<keyword evidence="4" id="KW-0067">ATP-binding</keyword>
<evidence type="ECO:0000313" key="12">
    <source>
        <dbReference type="EMBL" id="KAA8910640.1"/>
    </source>
</evidence>
<evidence type="ECO:0000256" key="5">
    <source>
        <dbReference type="ARBA" id="ARBA00022917"/>
    </source>
</evidence>
<dbReference type="InterPro" id="IPR004364">
    <property type="entry name" value="Aa-tRNA-synt_II"/>
</dbReference>
<evidence type="ECO:0000256" key="7">
    <source>
        <dbReference type="SAM" id="MobiDB-lite"/>
    </source>
</evidence>
<reference evidence="9 13" key="1">
    <citation type="submission" date="2019-09" db="EMBL/GenBank/DDBJ databases">
        <title>Draft genome of the ectomycorrhizal ascomycete Sphaerosporella brunnea.</title>
        <authorList>
            <consortium name="DOE Joint Genome Institute"/>
            <person name="Benucci G.M."/>
            <person name="Marozzi G."/>
            <person name="Antonielli L."/>
            <person name="Sanchez S."/>
            <person name="Marco P."/>
            <person name="Wang X."/>
            <person name="Falini L.B."/>
            <person name="Barry K."/>
            <person name="Haridas S."/>
            <person name="Lipzen A."/>
            <person name="Labutti K."/>
            <person name="Grigoriev I.V."/>
            <person name="Murat C."/>
            <person name="Martin F."/>
            <person name="Albertini E."/>
            <person name="Donnini D."/>
            <person name="Bonito G."/>
        </authorList>
    </citation>
    <scope>NUCLEOTIDE SEQUENCE [LARGE SCALE GENOMIC DNA]</scope>
    <source>
        <strain evidence="9 13">Sb_GMNB300</strain>
    </source>
</reference>
<accession>A0A5J5EFZ5</accession>
<dbReference type="PANTHER" id="PTHR22594:SF5">
    <property type="entry name" value="ASPARTATE--TRNA LIGASE, MITOCHONDRIAL"/>
    <property type="match status" value="1"/>
</dbReference>
<dbReference type="EMBL" id="VXIS01000139">
    <property type="protein sequence ID" value="KAA8901915.1"/>
    <property type="molecule type" value="Genomic_DNA"/>
</dbReference>
<comment type="caution">
    <text evidence="9">The sequence shown here is derived from an EMBL/GenBank/DDBJ whole genome shotgun (WGS) entry which is preliminary data.</text>
</comment>
<dbReference type="PRINTS" id="PR01042">
    <property type="entry name" value="TRNASYNTHASP"/>
</dbReference>
<dbReference type="OrthoDB" id="439710at2759"/>